<proteinExistence type="predicted"/>
<dbReference type="SUPFAM" id="SSF89392">
    <property type="entry name" value="Prokaryotic lipoproteins and lipoprotein localization factors"/>
    <property type="match status" value="1"/>
</dbReference>
<feature type="compositionally biased region" description="Low complexity" evidence="1">
    <location>
        <begin position="1"/>
        <end position="14"/>
    </location>
</feature>
<evidence type="ECO:0000256" key="1">
    <source>
        <dbReference type="SAM" id="MobiDB-lite"/>
    </source>
</evidence>
<feature type="region of interest" description="Disordered" evidence="1">
    <location>
        <begin position="87"/>
        <end position="130"/>
    </location>
</feature>
<accession>A0A939FJU1</accession>
<keyword evidence="2" id="KW-0812">Transmembrane</keyword>
<evidence type="ECO:0000313" key="4">
    <source>
        <dbReference type="Proteomes" id="UP000664781"/>
    </source>
</evidence>
<keyword evidence="2" id="KW-1133">Transmembrane helix</keyword>
<comment type="caution">
    <text evidence="3">The sequence shown here is derived from an EMBL/GenBank/DDBJ whole genome shotgun (WGS) entry which is preliminary data.</text>
</comment>
<keyword evidence="3" id="KW-0449">Lipoprotein</keyword>
<reference evidence="3" key="1">
    <citation type="submission" date="2021-03" db="EMBL/GenBank/DDBJ databases">
        <title>Streptomyces strains.</title>
        <authorList>
            <person name="Lund M.B."/>
            <person name="Toerring T."/>
        </authorList>
    </citation>
    <scope>NUCLEOTIDE SEQUENCE</scope>
    <source>
        <strain evidence="3">JCM 4242</strain>
    </source>
</reference>
<keyword evidence="4" id="KW-1185">Reference proteome</keyword>
<dbReference type="EMBL" id="JAFMOF010000001">
    <property type="protein sequence ID" value="MBO0652071.1"/>
    <property type="molecule type" value="Genomic_DNA"/>
</dbReference>
<dbReference type="PANTHER" id="PTHR37507">
    <property type="entry name" value="SPORULATION PROTEIN YDCC"/>
    <property type="match status" value="1"/>
</dbReference>
<feature type="region of interest" description="Disordered" evidence="1">
    <location>
        <begin position="1"/>
        <end position="27"/>
    </location>
</feature>
<dbReference type="InterPro" id="IPR052944">
    <property type="entry name" value="Sporulation_related"/>
</dbReference>
<feature type="region of interest" description="Disordered" evidence="1">
    <location>
        <begin position="185"/>
        <end position="211"/>
    </location>
</feature>
<organism evidence="3 4">
    <name type="scientific">Streptomyces triculaminicus</name>
    <dbReference type="NCBI Taxonomy" id="2816232"/>
    <lineage>
        <taxon>Bacteria</taxon>
        <taxon>Bacillati</taxon>
        <taxon>Actinomycetota</taxon>
        <taxon>Actinomycetes</taxon>
        <taxon>Kitasatosporales</taxon>
        <taxon>Streptomycetaceae</taxon>
        <taxon>Streptomyces</taxon>
    </lineage>
</organism>
<dbReference type="InterPro" id="IPR029046">
    <property type="entry name" value="LolA/LolB/LppX"/>
</dbReference>
<dbReference type="RefSeq" id="WP_207246696.1">
    <property type="nucleotide sequence ID" value="NZ_JAFMOF010000001.1"/>
</dbReference>
<dbReference type="Gene3D" id="2.50.20.10">
    <property type="entry name" value="Lipoprotein localisation LolA/LolB/LppX"/>
    <property type="match status" value="1"/>
</dbReference>
<evidence type="ECO:0000256" key="2">
    <source>
        <dbReference type="SAM" id="Phobius"/>
    </source>
</evidence>
<dbReference type="AlphaFoldDB" id="A0A939FJU1"/>
<feature type="compositionally biased region" description="Basic and acidic residues" evidence="1">
    <location>
        <begin position="104"/>
        <end position="119"/>
    </location>
</feature>
<name>A0A939FJU1_9ACTN</name>
<dbReference type="Proteomes" id="UP000664781">
    <property type="component" value="Unassembled WGS sequence"/>
</dbReference>
<sequence length="445" mass="44251">MARIQPTPGTDGATGPDGDGTGTGRRRKAVRYAVPVAVAGVAAATIGITSAFAGTGDPDLPRISAQDLIAKMAQSDTQRMSGTVKISTDLGLPSLPSGASFGADGKDGKGGKGGGHDGGKGGAAPSPESKLTELLSGTHTLRVAADGPDKQRLSLVERAAEYSVIRNGDQLWAYDSASNTVYHSEAPKAPAEGKGGKAGQDMPKGLGAASPQELSKKVLAAADESTSITVDGTAKVAGRDAYQLVIKPKQGESTVGSVRIAVDAKSGVPLKFTLAAKSGGKAVVDAGFTKVDFGKPSAGTFAFTPPKGAKVTEADEKAVGAGRDHKNDHKSGLPEALGLPGVGGDASVAPEVTGEGWASIARFSAGKDAGTAVTGKAKSGAKGGEKNAADAGALLDSFGTKVSGGFGSGRVFSTKIVNALVTDDGKVYVGAVDKDALVKAANAAK</sequence>
<protein>
    <submittedName>
        <fullName evidence="3">Outer membrane lipoprotein carrier protein LolA</fullName>
    </submittedName>
</protein>
<gene>
    <name evidence="3" type="ORF">J1792_04445</name>
</gene>
<evidence type="ECO:0000313" key="3">
    <source>
        <dbReference type="EMBL" id="MBO0652071.1"/>
    </source>
</evidence>
<dbReference type="PANTHER" id="PTHR37507:SF2">
    <property type="entry name" value="SPORULATION PROTEIN YDCC"/>
    <property type="match status" value="1"/>
</dbReference>
<keyword evidence="2" id="KW-0472">Membrane</keyword>
<feature type="transmembrane region" description="Helical" evidence="2">
    <location>
        <begin position="32"/>
        <end position="53"/>
    </location>
</feature>